<feature type="transmembrane region" description="Helical" evidence="3">
    <location>
        <begin position="149"/>
        <end position="169"/>
    </location>
</feature>
<evidence type="ECO:0000256" key="3">
    <source>
        <dbReference type="SAM" id="Phobius"/>
    </source>
</evidence>
<feature type="transmembrane region" description="Helical" evidence="3">
    <location>
        <begin position="213"/>
        <end position="234"/>
    </location>
</feature>
<keyword evidence="3" id="KW-0812">Transmembrane</keyword>
<gene>
    <name evidence="5" type="ORF">SAMN05421734_102301</name>
</gene>
<evidence type="ECO:0000313" key="6">
    <source>
        <dbReference type="Proteomes" id="UP000242949"/>
    </source>
</evidence>
<keyword evidence="3" id="KW-1133">Transmembrane helix</keyword>
<reference evidence="6" key="1">
    <citation type="submission" date="2016-09" db="EMBL/GenBank/DDBJ databases">
        <authorList>
            <person name="Varghese N."/>
            <person name="Submissions S."/>
        </authorList>
    </citation>
    <scope>NUCLEOTIDE SEQUENCE [LARGE SCALE GENOMIC DNA]</scope>
    <source>
        <strain evidence="6">S5</strain>
    </source>
</reference>
<accession>A0A1G6H8Y1</accession>
<dbReference type="OrthoDB" id="9814238at2"/>
<feature type="domain" description="EamA" evidence="4">
    <location>
        <begin position="151"/>
        <end position="283"/>
    </location>
</feature>
<comment type="subcellular location">
    <subcellularLocation>
        <location evidence="1">Endomembrane system</location>
        <topology evidence="1">Multi-pass membrane protein</topology>
    </subcellularLocation>
</comment>
<keyword evidence="6" id="KW-1185">Reference proteome</keyword>
<dbReference type="Pfam" id="PF00892">
    <property type="entry name" value="EamA"/>
    <property type="match status" value="2"/>
</dbReference>
<dbReference type="STRING" id="1612202.SAMN05421734_102301"/>
<dbReference type="SUPFAM" id="SSF103481">
    <property type="entry name" value="Multidrug resistance efflux transporter EmrE"/>
    <property type="match status" value="2"/>
</dbReference>
<feature type="transmembrane region" description="Helical" evidence="3">
    <location>
        <begin position="33"/>
        <end position="54"/>
    </location>
</feature>
<dbReference type="PANTHER" id="PTHR22911">
    <property type="entry name" value="ACYL-MALONYL CONDENSING ENZYME-RELATED"/>
    <property type="match status" value="1"/>
</dbReference>
<feature type="transmembrane region" description="Helical" evidence="3">
    <location>
        <begin position="66"/>
        <end position="87"/>
    </location>
</feature>
<feature type="transmembrane region" description="Helical" evidence="3">
    <location>
        <begin position="93"/>
        <end position="114"/>
    </location>
</feature>
<evidence type="ECO:0000256" key="1">
    <source>
        <dbReference type="ARBA" id="ARBA00004127"/>
    </source>
</evidence>
<feature type="transmembrane region" description="Helical" evidence="3">
    <location>
        <begin position="267"/>
        <end position="285"/>
    </location>
</feature>
<keyword evidence="3" id="KW-0472">Membrane</keyword>
<sequence>MQWKGTLLVMLAAVFWGLSGVIGDLLMSNGWDPFVISFYRGAIGFICFLIWFILRYDKNYSYTTRLYVWSIIAGIGVTFNFSLYYLGIQLSSITIASTLMYTAPLFVLLVSFLLGIERSTWFKWGCVVSVLMGIILLTGAYNIDEMTVSFAGILAGVFAGISYAVFIFSFKKAAKDGSPQVSLTFAFLAFSLILLLFIDRSEALNVLTSSDVGWFLLLGFLGAGLSFAFFFIGIRWTAPTTASMIAMVEPVTASFIGVIWIGDDLTMVQLIGMTIVLITITTLSVKQA</sequence>
<organism evidence="5 6">
    <name type="scientific">Pelagirhabdus alkalitolerans</name>
    <dbReference type="NCBI Taxonomy" id="1612202"/>
    <lineage>
        <taxon>Bacteria</taxon>
        <taxon>Bacillati</taxon>
        <taxon>Bacillota</taxon>
        <taxon>Bacilli</taxon>
        <taxon>Bacillales</taxon>
        <taxon>Bacillaceae</taxon>
        <taxon>Pelagirhabdus</taxon>
    </lineage>
</organism>
<comment type="similarity">
    <text evidence="2">Belongs to the EamA transporter family.</text>
</comment>
<dbReference type="Proteomes" id="UP000242949">
    <property type="component" value="Unassembled WGS sequence"/>
</dbReference>
<dbReference type="RefSeq" id="WP_090793305.1">
    <property type="nucleotide sequence ID" value="NZ_FMYI01000002.1"/>
</dbReference>
<evidence type="ECO:0000313" key="5">
    <source>
        <dbReference type="EMBL" id="SDB89876.1"/>
    </source>
</evidence>
<feature type="transmembrane region" description="Helical" evidence="3">
    <location>
        <begin position="181"/>
        <end position="198"/>
    </location>
</feature>
<proteinExistence type="inferred from homology"/>
<evidence type="ECO:0000259" key="4">
    <source>
        <dbReference type="Pfam" id="PF00892"/>
    </source>
</evidence>
<feature type="transmembrane region" description="Helical" evidence="3">
    <location>
        <begin position="241"/>
        <end position="261"/>
    </location>
</feature>
<dbReference type="InterPro" id="IPR037185">
    <property type="entry name" value="EmrE-like"/>
</dbReference>
<name>A0A1G6H8Y1_9BACI</name>
<feature type="transmembrane region" description="Helical" evidence="3">
    <location>
        <begin position="121"/>
        <end position="143"/>
    </location>
</feature>
<dbReference type="PANTHER" id="PTHR22911:SF79">
    <property type="entry name" value="MOBA-LIKE NTP TRANSFERASE DOMAIN-CONTAINING PROTEIN"/>
    <property type="match status" value="1"/>
</dbReference>
<dbReference type="GO" id="GO:0016020">
    <property type="term" value="C:membrane"/>
    <property type="evidence" value="ECO:0007669"/>
    <property type="project" value="InterPro"/>
</dbReference>
<dbReference type="EMBL" id="FMYI01000002">
    <property type="protein sequence ID" value="SDB89876.1"/>
    <property type="molecule type" value="Genomic_DNA"/>
</dbReference>
<dbReference type="AlphaFoldDB" id="A0A1G6H8Y1"/>
<evidence type="ECO:0000256" key="2">
    <source>
        <dbReference type="ARBA" id="ARBA00007362"/>
    </source>
</evidence>
<feature type="domain" description="EamA" evidence="4">
    <location>
        <begin position="4"/>
        <end position="138"/>
    </location>
</feature>
<protein>
    <submittedName>
        <fullName evidence="5">EamA-like transporter family protein</fullName>
    </submittedName>
</protein>
<dbReference type="InterPro" id="IPR000620">
    <property type="entry name" value="EamA_dom"/>
</dbReference>